<dbReference type="AlphaFoldDB" id="A0A261Y1V9"/>
<keyword evidence="1" id="KW-0489">Methyltransferase</keyword>
<dbReference type="InterPro" id="IPR050362">
    <property type="entry name" value="Cation-dep_OMT"/>
</dbReference>
<name>A0A261Y1V9_9FUNG</name>
<comment type="caution">
    <text evidence="5">The sequence shown here is derived from an EMBL/GenBank/DDBJ whole genome shotgun (WGS) entry which is preliminary data.</text>
</comment>
<protein>
    <recommendedName>
        <fullName evidence="7">O-methyltransferase domain-containing protein</fullName>
    </recommendedName>
</protein>
<keyword evidence="2" id="KW-0808">Transferase</keyword>
<dbReference type="PANTHER" id="PTHR10509:SF14">
    <property type="entry name" value="CAFFEOYL-COA O-METHYLTRANSFERASE 3-RELATED"/>
    <property type="match status" value="1"/>
</dbReference>
<evidence type="ECO:0000313" key="5">
    <source>
        <dbReference type="EMBL" id="OZJ04573.1"/>
    </source>
</evidence>
<evidence type="ECO:0000256" key="2">
    <source>
        <dbReference type="ARBA" id="ARBA00022679"/>
    </source>
</evidence>
<evidence type="ECO:0000256" key="3">
    <source>
        <dbReference type="ARBA" id="ARBA00022691"/>
    </source>
</evidence>
<dbReference type="GO" id="GO:0032259">
    <property type="term" value="P:methylation"/>
    <property type="evidence" value="ECO:0007669"/>
    <property type="project" value="UniProtKB-KW"/>
</dbReference>
<reference evidence="5 6" key="1">
    <citation type="journal article" date="2017" name="Mycologia">
        <title>Bifiguratus adelaidae, gen. et sp. nov., a new member of Mucoromycotina in endophytic and soil-dwelling habitats.</title>
        <authorList>
            <person name="Torres-Cruz T.J."/>
            <person name="Billingsley Tobias T.L."/>
            <person name="Almatruk M."/>
            <person name="Hesse C."/>
            <person name="Kuske C.R."/>
            <person name="Desiro A."/>
            <person name="Benucci G.M."/>
            <person name="Bonito G."/>
            <person name="Stajich J.E."/>
            <person name="Dunlap C."/>
            <person name="Arnold A.E."/>
            <person name="Porras-Alfaro A."/>
        </authorList>
    </citation>
    <scope>NUCLEOTIDE SEQUENCE [LARGE SCALE GENOMIC DNA]</scope>
    <source>
        <strain evidence="5 6">AZ0501</strain>
    </source>
</reference>
<comment type="similarity">
    <text evidence="4">Belongs to the class I-like SAM-binding methyltransferase superfamily. Cation-dependent O-methyltransferase family.</text>
</comment>
<accession>A0A261Y1V9</accession>
<dbReference type="OrthoDB" id="10251242at2759"/>
<dbReference type="InterPro" id="IPR002935">
    <property type="entry name" value="SAM_O-MeTrfase"/>
</dbReference>
<dbReference type="Gene3D" id="3.40.50.150">
    <property type="entry name" value="Vaccinia Virus protein VP39"/>
    <property type="match status" value="1"/>
</dbReference>
<dbReference type="GO" id="GO:0008757">
    <property type="term" value="F:S-adenosylmethionine-dependent methyltransferase activity"/>
    <property type="evidence" value="ECO:0007669"/>
    <property type="project" value="TreeGrafter"/>
</dbReference>
<evidence type="ECO:0008006" key="7">
    <source>
        <dbReference type="Google" id="ProtNLM"/>
    </source>
</evidence>
<gene>
    <name evidence="5" type="ORF">BZG36_02758</name>
</gene>
<dbReference type="PANTHER" id="PTHR10509">
    <property type="entry name" value="O-METHYLTRANSFERASE-RELATED"/>
    <property type="match status" value="1"/>
</dbReference>
<dbReference type="EMBL" id="MVBO01000035">
    <property type="protein sequence ID" value="OZJ04573.1"/>
    <property type="molecule type" value="Genomic_DNA"/>
</dbReference>
<dbReference type="InterPro" id="IPR029063">
    <property type="entry name" value="SAM-dependent_MTases_sf"/>
</dbReference>
<dbReference type="GO" id="GO:0008171">
    <property type="term" value="F:O-methyltransferase activity"/>
    <property type="evidence" value="ECO:0007669"/>
    <property type="project" value="InterPro"/>
</dbReference>
<organism evidence="5 6">
    <name type="scientific">Bifiguratus adelaidae</name>
    <dbReference type="NCBI Taxonomy" id="1938954"/>
    <lineage>
        <taxon>Eukaryota</taxon>
        <taxon>Fungi</taxon>
        <taxon>Fungi incertae sedis</taxon>
        <taxon>Mucoromycota</taxon>
        <taxon>Mucoromycotina</taxon>
        <taxon>Endogonomycetes</taxon>
        <taxon>Endogonales</taxon>
        <taxon>Endogonales incertae sedis</taxon>
        <taxon>Bifiguratus</taxon>
    </lineage>
</organism>
<evidence type="ECO:0000256" key="4">
    <source>
        <dbReference type="ARBA" id="ARBA00023453"/>
    </source>
</evidence>
<keyword evidence="6" id="KW-1185">Reference proteome</keyword>
<proteinExistence type="inferred from homology"/>
<sequence length="243" mass="26641">MFSSSPHHIALLSNVKELYTGVDEYTADTFGLEDPVFADIQQHCEKQGLPDISVTAAQGKWLQMMVRCLKAQSVLEVGTLGGYSGVWIAKAFEGMRAAVNKPVLTTLEVNEHHAQVAQQNFERAEVADLVHIRLGAGVESMQSLMAESRQFDLIFVDADKESNADYVKLGLQLVPVGGTIIVDNVVRHGQVLETSSSDTRVQGVRRMNTLLKTLVNEGKIEGTTLQTLGAKGWDGMTMIRRLT</sequence>
<dbReference type="PROSITE" id="PS51682">
    <property type="entry name" value="SAM_OMT_I"/>
    <property type="match status" value="1"/>
</dbReference>
<evidence type="ECO:0000313" key="6">
    <source>
        <dbReference type="Proteomes" id="UP000242875"/>
    </source>
</evidence>
<dbReference type="Pfam" id="PF01596">
    <property type="entry name" value="Methyltransf_3"/>
    <property type="match status" value="1"/>
</dbReference>
<keyword evidence="3" id="KW-0949">S-adenosyl-L-methionine</keyword>
<dbReference type="SUPFAM" id="SSF53335">
    <property type="entry name" value="S-adenosyl-L-methionine-dependent methyltransferases"/>
    <property type="match status" value="1"/>
</dbReference>
<dbReference type="Proteomes" id="UP000242875">
    <property type="component" value="Unassembled WGS sequence"/>
</dbReference>
<evidence type="ECO:0000256" key="1">
    <source>
        <dbReference type="ARBA" id="ARBA00022603"/>
    </source>
</evidence>